<dbReference type="FunFam" id="3.30.2020.30:FF:000002">
    <property type="entry name" value="Putative gamma-butyrobetaine dioxygenase"/>
    <property type="match status" value="1"/>
</dbReference>
<dbReference type="GO" id="GO:0045329">
    <property type="term" value="P:carnitine biosynthetic process"/>
    <property type="evidence" value="ECO:0007669"/>
    <property type="project" value="UniProtKB-UniPathway"/>
</dbReference>
<feature type="non-terminal residue" evidence="13">
    <location>
        <position position="1"/>
    </location>
</feature>
<keyword evidence="7 13" id="KW-0223">Dioxygenase</keyword>
<dbReference type="Gene3D" id="3.30.2020.30">
    <property type="match status" value="1"/>
</dbReference>
<sequence length="539" mass="61328">LAGLSVAAMEACRKILLSGTARRLLGQQRIACVNRAVATSGARSQVPALAEDLEEENVPEPKIKEVHKSSENTLCITFTDRTKCLFNSTWLRDSCKCQACVDPSTQEKRVSSASIDVNIQPLSWDVDSSADRLEIYWPQVARKPPHASTYTAEWLHQFASLFQPKEAPAIPAPSPAPVPHPTEITDEAYTNTRSSIILWNRDEIEENPPELEYEDFMETRVGLKKMLKNVCKYGISILRGVPVNEHQIKTVARRMGYIRETGYGKTYDLKYNPDPRTHLSYTGVEFGHHTDLAYRERAPGVQLLHCLKSADPATARENAGGRSFFVDGFYVAQWLRYNYPTHFNILASTPVTFSFLDSQRDRWFRETWPVISVDHLGKLKDIHYSLFSMRPPLLPPNEVAAYYEALRIFANRVEQSTLQYSFYLTPGDLVVLNNRRILHGRTSYNPTKVERGPPDTSVVHGRGIRPPHRSGVQRTSTWSSTAPLPQVCRPRYGTRERWRQIVLRRWVLRCPVASLQLPYPLQYSGFDSGYLLLPGLPER</sequence>
<dbReference type="UniPathway" id="UPA00118"/>
<evidence type="ECO:0000256" key="4">
    <source>
        <dbReference type="ARBA" id="ARBA00008654"/>
    </source>
</evidence>
<evidence type="ECO:0000256" key="9">
    <source>
        <dbReference type="ARBA" id="ARBA00023004"/>
    </source>
</evidence>
<dbReference type="PANTHER" id="PTHR10696">
    <property type="entry name" value="GAMMA-BUTYROBETAINE HYDROXYLASE-RELATED"/>
    <property type="match status" value="1"/>
</dbReference>
<name>A0A147B7Y9_9ACAR</name>
<organism evidence="13">
    <name type="scientific">Alectorobius mimon</name>
    <dbReference type="NCBI Taxonomy" id="360319"/>
    <lineage>
        <taxon>Eukaryota</taxon>
        <taxon>Metazoa</taxon>
        <taxon>Ecdysozoa</taxon>
        <taxon>Arthropoda</taxon>
        <taxon>Chelicerata</taxon>
        <taxon>Arachnida</taxon>
        <taxon>Acari</taxon>
        <taxon>Parasitiformes</taxon>
        <taxon>Ixodida</taxon>
        <taxon>Ixodoidea</taxon>
        <taxon>Argasidae</taxon>
        <taxon>Ornithodorinae</taxon>
        <taxon>Alectorobius</taxon>
    </lineage>
</organism>
<comment type="pathway">
    <text evidence="3">Amine and polyamine biosynthesis; carnitine biosynthesis.</text>
</comment>
<evidence type="ECO:0000256" key="3">
    <source>
        <dbReference type="ARBA" id="ARBA00005022"/>
    </source>
</evidence>
<comment type="cofactor">
    <cofactor evidence="1">
        <name>Fe(2+)</name>
        <dbReference type="ChEBI" id="CHEBI:29033"/>
    </cofactor>
</comment>
<comment type="similarity">
    <text evidence="4">Belongs to the gamma-BBH/TMLD family.</text>
</comment>
<protein>
    <submittedName>
        <fullName evidence="13">Gamma butyrobetaine dioxygenase</fullName>
    </submittedName>
</protein>
<evidence type="ECO:0000256" key="7">
    <source>
        <dbReference type="ARBA" id="ARBA00022964"/>
    </source>
</evidence>
<reference evidence="13" key="1">
    <citation type="submission" date="2016-03" db="EMBL/GenBank/DDBJ databases">
        <title>Gut transcriptome analysis on engorged females of Ornithodoros mimon (Acari: Argasidae) and phylogenetic inferences of soft ticks.</title>
        <authorList>
            <person name="Landulfo G.A."/>
            <person name="Giovanni D."/>
            <person name="Carvalho E."/>
            <person name="Junqueira-de-Azevedo I."/>
            <person name="Patane J."/>
            <person name="Mendoca R."/>
            <person name="Barros-Battesti D."/>
        </authorList>
    </citation>
    <scope>NUCLEOTIDE SEQUENCE</scope>
    <source>
        <strain evidence="13">Females</strain>
        <tissue evidence="13">Gut</tissue>
    </source>
</reference>
<dbReference type="EMBL" id="GEIB01001288">
    <property type="protein sequence ID" value="JAR86891.1"/>
    <property type="molecule type" value="Transcribed_RNA"/>
</dbReference>
<keyword evidence="6" id="KW-0124">Carnitine biosynthesis</keyword>
<dbReference type="SUPFAM" id="SSF51197">
    <property type="entry name" value="Clavaminate synthase-like"/>
    <property type="match status" value="1"/>
</dbReference>
<evidence type="ECO:0000256" key="1">
    <source>
        <dbReference type="ARBA" id="ARBA00001954"/>
    </source>
</evidence>
<keyword evidence="9" id="KW-0408">Iron</keyword>
<keyword evidence="5" id="KW-0479">Metal-binding</keyword>
<dbReference type="AlphaFoldDB" id="A0A147B7Y9"/>
<dbReference type="InterPro" id="IPR042098">
    <property type="entry name" value="TauD-like_sf"/>
</dbReference>
<dbReference type="Gene3D" id="3.60.130.10">
    <property type="entry name" value="Clavaminate synthase-like"/>
    <property type="match status" value="1"/>
</dbReference>
<accession>A0A147B7Y9</accession>
<evidence type="ECO:0000256" key="6">
    <source>
        <dbReference type="ARBA" id="ARBA00022873"/>
    </source>
</evidence>
<dbReference type="GO" id="GO:0016706">
    <property type="term" value="F:2-oxoglutarate-dependent dioxygenase activity"/>
    <property type="evidence" value="ECO:0007669"/>
    <property type="project" value="UniProtKB-ARBA"/>
</dbReference>
<dbReference type="Pfam" id="PF02668">
    <property type="entry name" value="TauD"/>
    <property type="match status" value="1"/>
</dbReference>
<dbReference type="GO" id="GO:0005739">
    <property type="term" value="C:mitochondrion"/>
    <property type="evidence" value="ECO:0007669"/>
    <property type="project" value="TreeGrafter"/>
</dbReference>
<evidence type="ECO:0000259" key="11">
    <source>
        <dbReference type="Pfam" id="PF02668"/>
    </source>
</evidence>
<proteinExistence type="inferred from homology"/>
<evidence type="ECO:0000256" key="5">
    <source>
        <dbReference type="ARBA" id="ARBA00022723"/>
    </source>
</evidence>
<evidence type="ECO:0000256" key="8">
    <source>
        <dbReference type="ARBA" id="ARBA00023002"/>
    </source>
</evidence>
<dbReference type="InterPro" id="IPR050411">
    <property type="entry name" value="AlphaKG_dependent_hydroxylases"/>
</dbReference>
<evidence type="ECO:0000256" key="2">
    <source>
        <dbReference type="ARBA" id="ARBA00001961"/>
    </source>
</evidence>
<dbReference type="FunFam" id="3.60.130.10:FF:000001">
    <property type="entry name" value="Trimethyllysine dioxygenase, mitochondrial"/>
    <property type="match status" value="1"/>
</dbReference>
<dbReference type="PANTHER" id="PTHR10696:SF55">
    <property type="entry name" value="DIOXYGENASE, PUTATIVE-RELATED"/>
    <property type="match status" value="1"/>
</dbReference>
<comment type="cofactor">
    <cofactor evidence="2">
        <name>L-ascorbate</name>
        <dbReference type="ChEBI" id="CHEBI:38290"/>
    </cofactor>
</comment>
<keyword evidence="8" id="KW-0560">Oxidoreductase</keyword>
<evidence type="ECO:0000256" key="10">
    <source>
        <dbReference type="SAM" id="MobiDB-lite"/>
    </source>
</evidence>
<evidence type="ECO:0000313" key="13">
    <source>
        <dbReference type="EMBL" id="JAR86891.1"/>
    </source>
</evidence>
<dbReference type="InterPro" id="IPR038492">
    <property type="entry name" value="GBBH-like_N_sf"/>
</dbReference>
<feature type="region of interest" description="Disordered" evidence="10">
    <location>
        <begin position="444"/>
        <end position="476"/>
    </location>
</feature>
<evidence type="ECO:0000259" key="12">
    <source>
        <dbReference type="Pfam" id="PF06155"/>
    </source>
</evidence>
<feature type="domain" description="TauD/TfdA-like" evidence="11">
    <location>
        <begin position="210"/>
        <end position="447"/>
    </location>
</feature>
<dbReference type="GO" id="GO:0046872">
    <property type="term" value="F:metal ion binding"/>
    <property type="evidence" value="ECO:0007669"/>
    <property type="project" value="UniProtKB-KW"/>
</dbReference>
<dbReference type="InterPro" id="IPR010376">
    <property type="entry name" value="GBBH-like_N"/>
</dbReference>
<dbReference type="InterPro" id="IPR003819">
    <property type="entry name" value="TauD/TfdA-like"/>
</dbReference>
<dbReference type="Pfam" id="PF06155">
    <property type="entry name" value="GBBH-like_N"/>
    <property type="match status" value="1"/>
</dbReference>
<feature type="domain" description="Gamma-butyrobetaine hydroxylase-like N-terminal" evidence="12">
    <location>
        <begin position="68"/>
        <end position="156"/>
    </location>
</feature>